<protein>
    <submittedName>
        <fullName evidence="1">Uncharacterized protein</fullName>
    </submittedName>
</protein>
<sequence length="60" mass="6792">MRGKRSVSMDMFVDQDALSTHQWMNLVVNKNFPFTAVDDGVVRSAIKCSNRKQMNAQDAT</sequence>
<name>W2I265_PHYNI</name>
<reference evidence="1" key="1">
    <citation type="submission" date="2013-11" db="EMBL/GenBank/DDBJ databases">
        <title>The Genome Sequence of Phytophthora parasitica CJ05E6.</title>
        <authorList>
            <consortium name="The Broad Institute Genomics Platform"/>
            <person name="Russ C."/>
            <person name="Tyler B."/>
            <person name="Panabieres F."/>
            <person name="Shan W."/>
            <person name="Tripathy S."/>
            <person name="Grunwald N."/>
            <person name="Machado M."/>
            <person name="Johnson C.S."/>
            <person name="Arredondo F."/>
            <person name="Hong C."/>
            <person name="Coffey M."/>
            <person name="Young S.K."/>
            <person name="Zeng Q."/>
            <person name="Gargeya S."/>
            <person name="Fitzgerald M."/>
            <person name="Abouelleil A."/>
            <person name="Alvarado L."/>
            <person name="Chapman S.B."/>
            <person name="Gainer-Dewar J."/>
            <person name="Goldberg J."/>
            <person name="Griggs A."/>
            <person name="Gujja S."/>
            <person name="Hansen M."/>
            <person name="Howarth C."/>
            <person name="Imamovic A."/>
            <person name="Ireland A."/>
            <person name="Larimer J."/>
            <person name="McCowan C."/>
            <person name="Murphy C."/>
            <person name="Pearson M."/>
            <person name="Poon T.W."/>
            <person name="Priest M."/>
            <person name="Roberts A."/>
            <person name="Saif S."/>
            <person name="Shea T."/>
            <person name="Sykes S."/>
            <person name="Wortman J."/>
            <person name="Nusbaum C."/>
            <person name="Birren B."/>
        </authorList>
    </citation>
    <scope>NUCLEOTIDE SEQUENCE [LARGE SCALE GENOMIC DNA]</scope>
    <source>
        <strain evidence="1">CJ05E6</strain>
    </source>
</reference>
<proteinExistence type="predicted"/>
<dbReference type="Proteomes" id="UP000053864">
    <property type="component" value="Unassembled WGS sequence"/>
</dbReference>
<organism evidence="1">
    <name type="scientific">Phytophthora nicotianae</name>
    <name type="common">Potato buckeye rot agent</name>
    <name type="synonym">Phytophthora parasitica</name>
    <dbReference type="NCBI Taxonomy" id="4792"/>
    <lineage>
        <taxon>Eukaryota</taxon>
        <taxon>Sar</taxon>
        <taxon>Stramenopiles</taxon>
        <taxon>Oomycota</taxon>
        <taxon>Peronosporomycetes</taxon>
        <taxon>Peronosporales</taxon>
        <taxon>Peronosporaceae</taxon>
        <taxon>Phytophthora</taxon>
    </lineage>
</organism>
<accession>W2I265</accession>
<dbReference type="EMBL" id="KI675913">
    <property type="protein sequence ID" value="ETL27552.1"/>
    <property type="molecule type" value="Genomic_DNA"/>
</dbReference>
<evidence type="ECO:0000313" key="1">
    <source>
        <dbReference type="EMBL" id="ETL27552.1"/>
    </source>
</evidence>
<dbReference type="AlphaFoldDB" id="W2I265"/>
<dbReference type="VEuPathDB" id="FungiDB:PPTG_23750"/>
<gene>
    <name evidence="1" type="ORF">L916_18915</name>
</gene>